<gene>
    <name evidence="1" type="ORF">FE697_010490</name>
</gene>
<evidence type="ECO:0000313" key="2">
    <source>
        <dbReference type="Proteomes" id="UP000307768"/>
    </source>
</evidence>
<accession>A0A5Q6RXA5</accession>
<dbReference type="EMBL" id="VDFQ02000003">
    <property type="protein sequence ID" value="KAA1422611.1"/>
    <property type="molecule type" value="Genomic_DNA"/>
</dbReference>
<dbReference type="OrthoDB" id="5143202at2"/>
<evidence type="ECO:0000313" key="1">
    <source>
        <dbReference type="EMBL" id="KAA1422611.1"/>
    </source>
</evidence>
<protein>
    <recommendedName>
        <fullName evidence="3">Type IV toxin-antitoxin system AbiEi family antitoxin domain-containing protein</fullName>
    </recommendedName>
</protein>
<sequence length="323" mass="36411">MDPDTRLVLQALADARGGYFVRADLDALAIDPEVLGPWMRQRHVRRIRHGAYAVAASYDPLKEAEQYAVRCLAVADKLAPNAVLCGPSSLAVQGKPLVGADLSRVHVVRRDGQTGRDQAGVRHRRFAVSDEDLVEIDGRLMTSEVRAIWESGVCNSPRSSLVLMDHALLAETVTRDDLERVGDVFASWAGSRAPRTALALADGRAESAGESVTRWFFHVFDLPMPDLQFVVVDAYGEPIGRTDYAWHDHRLLGEFDGKIKYARGFVEGKDPDDIVMDEREREKQLCARRYGMIRFVWRDVWRPSVAEARRVRDELEASRRRFL</sequence>
<organism evidence="1 2">
    <name type="scientific">Mumia zhuanghuii</name>
    <dbReference type="NCBI Taxonomy" id="2585211"/>
    <lineage>
        <taxon>Bacteria</taxon>
        <taxon>Bacillati</taxon>
        <taxon>Actinomycetota</taxon>
        <taxon>Actinomycetes</taxon>
        <taxon>Propionibacteriales</taxon>
        <taxon>Nocardioidaceae</taxon>
        <taxon>Mumia</taxon>
    </lineage>
</organism>
<dbReference type="RefSeq" id="WP_149769561.1">
    <property type="nucleotide sequence ID" value="NZ_VDFQ02000003.1"/>
</dbReference>
<proteinExistence type="predicted"/>
<reference evidence="1 2" key="1">
    <citation type="submission" date="2019-09" db="EMBL/GenBank/DDBJ databases">
        <title>Mumia zhuanghuii sp. nov. isolated from the intestinal contents of plateau pika (Ochotona curzoniae) in the Qinghai-Tibet plateau of China.</title>
        <authorList>
            <person name="Tian Z."/>
        </authorList>
    </citation>
    <scope>NUCLEOTIDE SEQUENCE [LARGE SCALE GENOMIC DNA]</scope>
    <source>
        <strain evidence="2">350</strain>
    </source>
</reference>
<name>A0A5Q6RXA5_9ACTN</name>
<comment type="caution">
    <text evidence="1">The sequence shown here is derived from an EMBL/GenBank/DDBJ whole genome shotgun (WGS) entry which is preliminary data.</text>
</comment>
<dbReference type="Proteomes" id="UP000307768">
    <property type="component" value="Unassembled WGS sequence"/>
</dbReference>
<dbReference type="AlphaFoldDB" id="A0A5Q6RXA5"/>
<evidence type="ECO:0008006" key="3">
    <source>
        <dbReference type="Google" id="ProtNLM"/>
    </source>
</evidence>